<evidence type="ECO:0000256" key="4">
    <source>
        <dbReference type="ARBA" id="ARBA00008703"/>
    </source>
</evidence>
<evidence type="ECO:0000256" key="7">
    <source>
        <dbReference type="ARBA" id="ARBA00022485"/>
    </source>
</evidence>
<sequence>MQRDYKDITLWRDISAEQWNDWKWQVANRVTTVEQLKQVVTLTEDEIDGISHCLETLRMAVTPYYATLINPNNPEDPIRKQAIPIALEMEEAKCDMQDPLQEESDSPVKGLTHRYPDRVLLLITDQCSMYCRHCTRRRMAGSTDNAMPRKYLQKAFDYIKNTPRIRDVLISGGDSLLVSDESIDFILSSLRAIEHVEIIRFGSRTPVVLPQRITDDLCNIMRKYHPIWLNTHFNHPQEITPEAIEACRKLADAGVPLGNQTVLLKGVNDCPYIIKRLVHDLVKMRVRPYYLYQCDLSSGIEHFRTPVSKGIEIIELLRGHTSGFAVPTFVVDAPGGGGKIPVSPQYLISQSEDKVILRNFEGVICAYTEPEVKKTDCHHCNYCRQYEDQLPTGIEKLFREKKLSLVPKSDNRIARRDKITPHP</sequence>
<dbReference type="SFLD" id="SFLDS00029">
    <property type="entry name" value="Radical_SAM"/>
    <property type="match status" value="1"/>
</dbReference>
<feature type="binding site" evidence="14">
    <location>
        <position position="134"/>
    </location>
    <ligand>
        <name>[4Fe-4S] cluster</name>
        <dbReference type="ChEBI" id="CHEBI:49883"/>
        <note>4Fe-4S-S-AdoMet</note>
    </ligand>
</feature>
<dbReference type="InterPro" id="IPR022459">
    <property type="entry name" value="Lysine_aminomutase"/>
</dbReference>
<gene>
    <name evidence="17" type="primary">ablA</name>
    <name evidence="17" type="ORF">E4K67_06810</name>
</gene>
<keyword evidence="12 14" id="KW-0411">Iron-sulfur</keyword>
<dbReference type="EC" id="5.4.3.2" evidence="5"/>
<keyword evidence="9 14" id="KW-0479">Metal-binding</keyword>
<dbReference type="NCBIfam" id="TIGR00238">
    <property type="entry name" value="KamA family radical SAM protein"/>
    <property type="match status" value="1"/>
</dbReference>
<comment type="similarity">
    <text evidence="4">Belongs to the radical SAM superfamily. KamA family.</text>
</comment>
<dbReference type="Gene3D" id="6.10.140.1170">
    <property type="match status" value="1"/>
</dbReference>
<keyword evidence="11" id="KW-0408">Iron</keyword>
<proteinExistence type="inferred from homology"/>
<evidence type="ECO:0000313" key="17">
    <source>
        <dbReference type="EMBL" id="TGE39165.1"/>
    </source>
</evidence>
<dbReference type="Proteomes" id="UP000298460">
    <property type="component" value="Unassembled WGS sequence"/>
</dbReference>
<feature type="binding site" evidence="14">
    <location>
        <position position="131"/>
    </location>
    <ligand>
        <name>[4Fe-4S] cluster</name>
        <dbReference type="ChEBI" id="CHEBI:49883"/>
        <note>4Fe-4S-S-AdoMet</note>
    </ligand>
</feature>
<dbReference type="InterPro" id="IPR003739">
    <property type="entry name" value="Lys_aminomutase/Glu_NH3_mut"/>
</dbReference>
<evidence type="ECO:0000256" key="5">
    <source>
        <dbReference type="ARBA" id="ARBA00012144"/>
    </source>
</evidence>
<evidence type="ECO:0000259" key="16">
    <source>
        <dbReference type="PROSITE" id="PS51918"/>
    </source>
</evidence>
<dbReference type="SFLD" id="SFLDG01070">
    <property type="entry name" value="PLP-dependent"/>
    <property type="match status" value="1"/>
</dbReference>
<evidence type="ECO:0000256" key="3">
    <source>
        <dbReference type="ARBA" id="ARBA00001966"/>
    </source>
</evidence>
<keyword evidence="8" id="KW-0949">S-adenosyl-L-methionine</keyword>
<dbReference type="SUPFAM" id="SSF102114">
    <property type="entry name" value="Radical SAM enzymes"/>
    <property type="match status" value="1"/>
</dbReference>
<evidence type="ECO:0000256" key="14">
    <source>
        <dbReference type="PIRSR" id="PIRSR004911-1"/>
    </source>
</evidence>
<protein>
    <recommendedName>
        <fullName evidence="6">L-lysine 2,3-aminomutase</fullName>
        <ecNumber evidence="5">5.4.3.2</ecNumber>
    </recommendedName>
</protein>
<dbReference type="PANTHER" id="PTHR30538:SF1">
    <property type="entry name" value="L-LYSINE 2,3-AMINOMUTASE"/>
    <property type="match status" value="1"/>
</dbReference>
<dbReference type="OrthoDB" id="9768064at2"/>
<keyword evidence="10 15" id="KW-0663">Pyridoxal phosphate</keyword>
<dbReference type="Gene3D" id="6.20.120.40">
    <property type="match status" value="1"/>
</dbReference>
<dbReference type="PROSITE" id="PS51918">
    <property type="entry name" value="RADICAL_SAM"/>
    <property type="match status" value="1"/>
</dbReference>
<dbReference type="AlphaFoldDB" id="A0A4Z0R9V6"/>
<evidence type="ECO:0000256" key="10">
    <source>
        <dbReference type="ARBA" id="ARBA00022898"/>
    </source>
</evidence>
<name>A0A4Z0R9V6_9FIRM</name>
<dbReference type="GO" id="GO:0046872">
    <property type="term" value="F:metal ion binding"/>
    <property type="evidence" value="ECO:0007669"/>
    <property type="project" value="UniProtKB-KW"/>
</dbReference>
<comment type="cofactor">
    <cofactor evidence="2 15">
        <name>pyridoxal 5'-phosphate</name>
        <dbReference type="ChEBI" id="CHEBI:597326"/>
    </cofactor>
</comment>
<dbReference type="Pfam" id="PF12544">
    <property type="entry name" value="LAM_C"/>
    <property type="match status" value="1"/>
</dbReference>
<evidence type="ECO:0000256" key="15">
    <source>
        <dbReference type="PIRSR" id="PIRSR603739-50"/>
    </source>
</evidence>
<comment type="caution">
    <text evidence="17">The sequence shown here is derived from an EMBL/GenBank/DDBJ whole genome shotgun (WGS) entry which is preliminary data.</text>
</comment>
<accession>A0A4Z0R9V6</accession>
<comment type="cofactor">
    <cofactor evidence="3">
        <name>[4Fe-4S] cluster</name>
        <dbReference type="ChEBI" id="CHEBI:49883"/>
    </cofactor>
</comment>
<dbReference type="GO" id="GO:0051539">
    <property type="term" value="F:4 iron, 4 sulfur cluster binding"/>
    <property type="evidence" value="ECO:0007669"/>
    <property type="project" value="UniProtKB-KW"/>
</dbReference>
<dbReference type="InterPro" id="IPR013785">
    <property type="entry name" value="Aldolase_TIM"/>
</dbReference>
<keyword evidence="18" id="KW-1185">Reference proteome</keyword>
<dbReference type="GO" id="GO:0050066">
    <property type="term" value="F:L-lysine 2,3-aminomutase activity"/>
    <property type="evidence" value="ECO:0007669"/>
    <property type="project" value="UniProtKB-EC"/>
</dbReference>
<dbReference type="CDD" id="cd01335">
    <property type="entry name" value="Radical_SAM"/>
    <property type="match status" value="1"/>
</dbReference>
<evidence type="ECO:0000256" key="9">
    <source>
        <dbReference type="ARBA" id="ARBA00022723"/>
    </source>
</evidence>
<feature type="binding site" evidence="14">
    <location>
        <position position="127"/>
    </location>
    <ligand>
        <name>[4Fe-4S] cluster</name>
        <dbReference type="ChEBI" id="CHEBI:49883"/>
        <note>4Fe-4S-S-AdoMet</note>
    </ligand>
</feature>
<dbReference type="InterPro" id="IPR058240">
    <property type="entry name" value="rSAM_sf"/>
</dbReference>
<evidence type="ECO:0000256" key="13">
    <source>
        <dbReference type="ARBA" id="ARBA00023235"/>
    </source>
</evidence>
<feature type="domain" description="Radical SAM core" evidence="16">
    <location>
        <begin position="113"/>
        <end position="325"/>
    </location>
</feature>
<evidence type="ECO:0000256" key="1">
    <source>
        <dbReference type="ARBA" id="ARBA00000911"/>
    </source>
</evidence>
<comment type="catalytic activity">
    <reaction evidence="1">
        <text>L-lysine = (3S)-3,6-diaminohexanoate</text>
        <dbReference type="Rhea" id="RHEA:19177"/>
        <dbReference type="ChEBI" id="CHEBI:32551"/>
        <dbReference type="ChEBI" id="CHEBI:57434"/>
        <dbReference type="EC" id="5.4.3.2"/>
    </reaction>
</comment>
<dbReference type="Pfam" id="PF04055">
    <property type="entry name" value="Radical_SAM"/>
    <property type="match status" value="1"/>
</dbReference>
<dbReference type="PANTHER" id="PTHR30538">
    <property type="entry name" value="LYSINE 2,3-AMINOMUTASE-RELATED"/>
    <property type="match status" value="1"/>
</dbReference>
<evidence type="ECO:0000256" key="12">
    <source>
        <dbReference type="ARBA" id="ARBA00023014"/>
    </source>
</evidence>
<evidence type="ECO:0000256" key="2">
    <source>
        <dbReference type="ARBA" id="ARBA00001933"/>
    </source>
</evidence>
<reference evidence="17 18" key="1">
    <citation type="submission" date="2019-03" db="EMBL/GenBank/DDBJ databases">
        <title>Draft Genome Sequence of Desulfosporosinus fructosivorans Strain 63.6F, Isolated from Marine Sediment in the Baltic Sea.</title>
        <authorList>
            <person name="Hausmann B."/>
            <person name="Vandieken V."/>
            <person name="Pjevac P."/>
            <person name="Schreck K."/>
            <person name="Herbold C.W."/>
            <person name="Loy A."/>
        </authorList>
    </citation>
    <scope>NUCLEOTIDE SEQUENCE [LARGE SCALE GENOMIC DNA]</scope>
    <source>
        <strain evidence="17 18">63.6F</strain>
    </source>
</reference>
<dbReference type="InterPro" id="IPR025895">
    <property type="entry name" value="LAM_C_dom"/>
</dbReference>
<dbReference type="RefSeq" id="WP_135545659.1">
    <property type="nucleotide sequence ID" value="NZ_SPQQ01000002.1"/>
</dbReference>
<evidence type="ECO:0000313" key="18">
    <source>
        <dbReference type="Proteomes" id="UP000298460"/>
    </source>
</evidence>
<keyword evidence="7 14" id="KW-0004">4Fe-4S</keyword>
<dbReference type="EMBL" id="SPQQ01000002">
    <property type="protein sequence ID" value="TGE39165.1"/>
    <property type="molecule type" value="Genomic_DNA"/>
</dbReference>
<evidence type="ECO:0000256" key="6">
    <source>
        <dbReference type="ARBA" id="ARBA00022363"/>
    </source>
</evidence>
<dbReference type="FunFam" id="3.20.20.70:FF:000095">
    <property type="entry name" value="Lysine 2,3-aminomutase"/>
    <property type="match status" value="1"/>
</dbReference>
<dbReference type="PIRSF" id="PIRSF004911">
    <property type="entry name" value="DUF160"/>
    <property type="match status" value="1"/>
</dbReference>
<evidence type="ECO:0000256" key="8">
    <source>
        <dbReference type="ARBA" id="ARBA00022691"/>
    </source>
</evidence>
<organism evidence="17 18">
    <name type="scientific">Desulfosporosinus fructosivorans</name>
    <dbReference type="NCBI Taxonomy" id="2018669"/>
    <lineage>
        <taxon>Bacteria</taxon>
        <taxon>Bacillati</taxon>
        <taxon>Bacillota</taxon>
        <taxon>Clostridia</taxon>
        <taxon>Eubacteriales</taxon>
        <taxon>Desulfitobacteriaceae</taxon>
        <taxon>Desulfosporosinus</taxon>
    </lineage>
</organism>
<dbReference type="Gene3D" id="3.20.20.70">
    <property type="entry name" value="Aldolase class I"/>
    <property type="match status" value="1"/>
</dbReference>
<evidence type="ECO:0000256" key="11">
    <source>
        <dbReference type="ARBA" id="ARBA00023004"/>
    </source>
</evidence>
<dbReference type="NCBIfam" id="TIGR03820">
    <property type="entry name" value="lys_2_3_AblA"/>
    <property type="match status" value="1"/>
</dbReference>
<keyword evidence="13 17" id="KW-0413">Isomerase</keyword>
<feature type="modified residue" description="N6-(pyridoxal phosphate)lysine" evidence="15">
    <location>
        <position position="339"/>
    </location>
</feature>
<dbReference type="InterPro" id="IPR007197">
    <property type="entry name" value="rSAM"/>
</dbReference>
<dbReference type="SFLD" id="SFLDF00283">
    <property type="entry name" value="L-lysine_2_3-aminomutase_(LAM"/>
    <property type="match status" value="1"/>
</dbReference>